<reference evidence="2 3" key="2">
    <citation type="journal article" date="2020" name="Cell Rep.">
        <title>Acquisition and Adaptation of Ultra-small Parasitic Reduced Genome Bacteria to Mammalian Hosts.</title>
        <authorList>
            <person name="McLean J.S."/>
            <person name="Bor B."/>
            <person name="Kerns K.A."/>
            <person name="Liu Q."/>
            <person name="To T.T."/>
            <person name="Solden L."/>
            <person name="Hendrickson E.L."/>
            <person name="Wrighton K."/>
            <person name="Shi W."/>
            <person name="He X."/>
        </authorList>
    </citation>
    <scope>NUCLEOTIDE SEQUENCE [LARGE SCALE GENOMIC DNA]</scope>
    <source>
        <strain evidence="2 3">TM7_KMM_G3_1_HOT_351</strain>
    </source>
</reference>
<feature type="transmembrane region" description="Helical" evidence="1">
    <location>
        <begin position="80"/>
        <end position="103"/>
    </location>
</feature>
<sequence length="234" mass="26189">MEGLTIFSAIGVIVLAALAHATLQMNLGSLLLLYHESLGKHIKKRTKFLVSNYIFGVFFLVLTSLAATAYFVFLFFGANLSTICLVVLAVVLVALTLCIWLFYYRTGRSTELWLPKPVAKYIMKRAKQTDSNIEAFALGLLASFAEAPFFIVLMLITADSLLKLSMPLQITMLILYTVIALLPLVILRLAVRHGKTVVEIQKWRLNNKNFLKALSGTLFITLAIFLLAFRIIQK</sequence>
<keyword evidence="3" id="KW-1185">Reference proteome</keyword>
<comment type="caution">
    <text evidence="2">The sequence shown here is derived from an EMBL/GenBank/DDBJ whole genome shotgun (WGS) entry which is preliminary data.</text>
</comment>
<accession>A0ABY0FKP5</accession>
<keyword evidence="1" id="KW-0472">Membrane</keyword>
<dbReference type="Proteomes" id="UP001191004">
    <property type="component" value="Unassembled WGS sequence"/>
</dbReference>
<name>A0ABY0FKP5_9BACT</name>
<dbReference type="RefSeq" id="WP_129603839.1">
    <property type="nucleotide sequence ID" value="NZ_PRLL01000001.1"/>
</dbReference>
<gene>
    <name evidence="2" type="ORF">G3KMM_00042</name>
</gene>
<feature type="transmembrane region" description="Helical" evidence="1">
    <location>
        <begin position="53"/>
        <end position="74"/>
    </location>
</feature>
<evidence type="ECO:0008006" key="4">
    <source>
        <dbReference type="Google" id="ProtNLM"/>
    </source>
</evidence>
<keyword evidence="1" id="KW-1133">Transmembrane helix</keyword>
<proteinExistence type="predicted"/>
<evidence type="ECO:0000313" key="2">
    <source>
        <dbReference type="EMBL" id="RYC74000.1"/>
    </source>
</evidence>
<protein>
    <recommendedName>
        <fullName evidence="4">Urease accessory protein UreH-like transmembrane domain-containing protein</fullName>
    </recommendedName>
</protein>
<evidence type="ECO:0000256" key="1">
    <source>
        <dbReference type="SAM" id="Phobius"/>
    </source>
</evidence>
<feature type="transmembrane region" description="Helical" evidence="1">
    <location>
        <begin position="210"/>
        <end position="232"/>
    </location>
</feature>
<evidence type="ECO:0000313" key="3">
    <source>
        <dbReference type="Proteomes" id="UP001191004"/>
    </source>
</evidence>
<keyword evidence="1" id="KW-0812">Transmembrane</keyword>
<feature type="transmembrane region" description="Helical" evidence="1">
    <location>
        <begin position="168"/>
        <end position="190"/>
    </location>
</feature>
<feature type="transmembrane region" description="Helical" evidence="1">
    <location>
        <begin position="133"/>
        <end position="156"/>
    </location>
</feature>
<dbReference type="EMBL" id="PRLL01000001">
    <property type="protein sequence ID" value="RYC74000.1"/>
    <property type="molecule type" value="Genomic_DNA"/>
</dbReference>
<reference evidence="2 3" key="1">
    <citation type="journal article" date="2018" name="bioRxiv">
        <title>Evidence of independent acquisition and adaption of ultra-small bacteria to human hosts across the highly diverse yet reduced genomes of the phylum Saccharibacteria.</title>
        <authorList>
            <person name="McLean J.S."/>
            <person name="Bor B."/>
            <person name="To T.T."/>
            <person name="Liu Q."/>
            <person name="Kearns K.A."/>
            <person name="Solden L.M."/>
            <person name="Wrighton K.C."/>
            <person name="He X."/>
            <person name="Shi W."/>
        </authorList>
    </citation>
    <scope>NUCLEOTIDE SEQUENCE [LARGE SCALE GENOMIC DNA]</scope>
    <source>
        <strain evidence="2 3">TM7_KMM_G3_1_HOT_351</strain>
    </source>
</reference>
<feature type="transmembrane region" description="Helical" evidence="1">
    <location>
        <begin position="6"/>
        <end position="33"/>
    </location>
</feature>
<organism evidence="2 3">
    <name type="scientific">Candidatus Nanosyncoccus nanoralicus</name>
    <dbReference type="NCBI Taxonomy" id="2171996"/>
    <lineage>
        <taxon>Bacteria</taxon>
        <taxon>Candidatus Saccharimonadota</taxon>
        <taxon>Candidatus Nanosyncoccalia</taxon>
        <taxon>Candidatus Nanosyncoccales</taxon>
        <taxon>Candidatus Nanosyncoccaceae</taxon>
        <taxon>Candidatus Nanosyncoccus</taxon>
    </lineage>
</organism>